<keyword evidence="5 11" id="KW-0645">Protease</keyword>
<dbReference type="PANTHER" id="PTHR22624:SF49">
    <property type="entry name" value="CYSTEINE PROTEASE"/>
    <property type="match status" value="1"/>
</dbReference>
<proteinExistence type="inferred from homology"/>
<accession>A0A061J4B6</accession>
<name>A0A061J4B6_TRYRA</name>
<organism evidence="13 14">
    <name type="scientific">Trypanosoma rangeli SC58</name>
    <dbReference type="NCBI Taxonomy" id="429131"/>
    <lineage>
        <taxon>Eukaryota</taxon>
        <taxon>Discoba</taxon>
        <taxon>Euglenozoa</taxon>
        <taxon>Kinetoplastea</taxon>
        <taxon>Metakinetoplastina</taxon>
        <taxon>Trypanosomatida</taxon>
        <taxon>Trypanosomatidae</taxon>
        <taxon>Trypanosoma</taxon>
        <taxon>Herpetosoma</taxon>
    </lineage>
</organism>
<evidence type="ECO:0000256" key="5">
    <source>
        <dbReference type="ARBA" id="ARBA00022670"/>
    </source>
</evidence>
<dbReference type="InterPro" id="IPR005078">
    <property type="entry name" value="Peptidase_C54"/>
</dbReference>
<evidence type="ECO:0000256" key="6">
    <source>
        <dbReference type="ARBA" id="ARBA00022801"/>
    </source>
</evidence>
<dbReference type="Proteomes" id="UP000031737">
    <property type="component" value="Unassembled WGS sequence"/>
</dbReference>
<keyword evidence="3" id="KW-0813">Transport</keyword>
<comment type="function">
    <text evidence="11">Cysteine protease that plays a key role in autophagy by mediating both proteolytic activation and delipidation of ATG8 family proteins.</text>
</comment>
<keyword evidence="14" id="KW-1185">Reference proteome</keyword>
<dbReference type="GO" id="GO:0000423">
    <property type="term" value="P:mitophagy"/>
    <property type="evidence" value="ECO:0007669"/>
    <property type="project" value="TreeGrafter"/>
</dbReference>
<dbReference type="InterPro" id="IPR046792">
    <property type="entry name" value="Peptidase_C54_cat"/>
</dbReference>
<dbReference type="AlphaFoldDB" id="A0A061J4B6"/>
<dbReference type="VEuPathDB" id="TriTrypDB:TRSC58_03131"/>
<keyword evidence="7" id="KW-0788">Thiol protease</keyword>
<dbReference type="GO" id="GO:0015031">
    <property type="term" value="P:protein transport"/>
    <property type="evidence" value="ECO:0007669"/>
    <property type="project" value="UniProtKB-KW"/>
</dbReference>
<evidence type="ECO:0000256" key="8">
    <source>
        <dbReference type="ARBA" id="ARBA00022927"/>
    </source>
</evidence>
<evidence type="ECO:0000256" key="11">
    <source>
        <dbReference type="RuleBase" id="RU363115"/>
    </source>
</evidence>
<dbReference type="GO" id="GO:0004197">
    <property type="term" value="F:cysteine-type endopeptidase activity"/>
    <property type="evidence" value="ECO:0007669"/>
    <property type="project" value="TreeGrafter"/>
</dbReference>
<dbReference type="GO" id="GO:0000045">
    <property type="term" value="P:autophagosome assembly"/>
    <property type="evidence" value="ECO:0007669"/>
    <property type="project" value="TreeGrafter"/>
</dbReference>
<dbReference type="MEROPS" id="C54.007"/>
<dbReference type="PANTHER" id="PTHR22624">
    <property type="entry name" value="CYSTEINE PROTEASE ATG4"/>
    <property type="match status" value="1"/>
</dbReference>
<evidence type="ECO:0000256" key="4">
    <source>
        <dbReference type="ARBA" id="ARBA00022490"/>
    </source>
</evidence>
<comment type="subcellular location">
    <subcellularLocation>
        <location evidence="1 11">Cytoplasm</location>
    </subcellularLocation>
</comment>
<dbReference type="InterPro" id="IPR038765">
    <property type="entry name" value="Papain-like_cys_pep_sf"/>
</dbReference>
<feature type="domain" description="Peptidase C54 catalytic" evidence="12">
    <location>
        <begin position="44"/>
        <end position="287"/>
    </location>
</feature>
<evidence type="ECO:0000313" key="14">
    <source>
        <dbReference type="Proteomes" id="UP000031737"/>
    </source>
</evidence>
<dbReference type="EMBL" id="AUPL01003131">
    <property type="protein sequence ID" value="ESL09155.1"/>
    <property type="molecule type" value="Genomic_DNA"/>
</dbReference>
<dbReference type="GO" id="GO:0005737">
    <property type="term" value="C:cytoplasm"/>
    <property type="evidence" value="ECO:0007669"/>
    <property type="project" value="UniProtKB-SubCell"/>
</dbReference>
<evidence type="ECO:0000256" key="3">
    <source>
        <dbReference type="ARBA" id="ARBA00022448"/>
    </source>
</evidence>
<gene>
    <name evidence="13" type="ORF">TRSC58_03131</name>
</gene>
<dbReference type="GO" id="GO:0019786">
    <property type="term" value="F:protein-phosphatidylethanolamide deconjugating activity"/>
    <property type="evidence" value="ECO:0007669"/>
    <property type="project" value="InterPro"/>
</dbReference>
<dbReference type="EC" id="3.4.22.-" evidence="11"/>
<comment type="catalytic activity">
    <reaction evidence="10">
        <text>[protein]-C-terminal L-amino acid-glycyl-phosphatidylethanolamide + H2O = [protein]-C-terminal L-amino acid-glycine + a 1,2-diacyl-sn-glycero-3-phosphoethanolamine</text>
        <dbReference type="Rhea" id="RHEA:67548"/>
        <dbReference type="Rhea" id="RHEA-COMP:17323"/>
        <dbReference type="Rhea" id="RHEA-COMP:17324"/>
        <dbReference type="ChEBI" id="CHEBI:15377"/>
        <dbReference type="ChEBI" id="CHEBI:64612"/>
        <dbReference type="ChEBI" id="CHEBI:172940"/>
        <dbReference type="ChEBI" id="CHEBI:172941"/>
    </reaction>
    <physiologicalReaction direction="left-to-right" evidence="10">
        <dbReference type="Rhea" id="RHEA:67549"/>
    </physiologicalReaction>
</comment>
<comment type="similarity">
    <text evidence="2 11">Belongs to the peptidase C54 family.</text>
</comment>
<evidence type="ECO:0000256" key="1">
    <source>
        <dbReference type="ARBA" id="ARBA00004496"/>
    </source>
</evidence>
<dbReference type="GO" id="GO:0016485">
    <property type="term" value="P:protein processing"/>
    <property type="evidence" value="ECO:0007669"/>
    <property type="project" value="TreeGrafter"/>
</dbReference>
<evidence type="ECO:0000256" key="7">
    <source>
        <dbReference type="ARBA" id="ARBA00022807"/>
    </source>
</evidence>
<keyword evidence="4 11" id="KW-0963">Cytoplasm</keyword>
<evidence type="ECO:0000256" key="2">
    <source>
        <dbReference type="ARBA" id="ARBA00010958"/>
    </source>
</evidence>
<evidence type="ECO:0000256" key="10">
    <source>
        <dbReference type="ARBA" id="ARBA00029362"/>
    </source>
</evidence>
<dbReference type="GO" id="GO:0035973">
    <property type="term" value="P:aggrephagy"/>
    <property type="evidence" value="ECO:0007669"/>
    <property type="project" value="TreeGrafter"/>
</dbReference>
<dbReference type="SUPFAM" id="SSF54001">
    <property type="entry name" value="Cysteine proteinases"/>
    <property type="match status" value="1"/>
</dbReference>
<keyword evidence="9 11" id="KW-0072">Autophagy</keyword>
<keyword evidence="6 11" id="KW-0378">Hydrolase</keyword>
<evidence type="ECO:0000313" key="13">
    <source>
        <dbReference type="EMBL" id="ESL09155.1"/>
    </source>
</evidence>
<keyword evidence="8 11" id="KW-0653">Protein transport</keyword>
<dbReference type="Pfam" id="PF03416">
    <property type="entry name" value="Peptidase_C54"/>
    <property type="match status" value="1"/>
</dbReference>
<evidence type="ECO:0000256" key="9">
    <source>
        <dbReference type="ARBA" id="ARBA00023006"/>
    </source>
</evidence>
<evidence type="ECO:0000259" key="12">
    <source>
        <dbReference type="Pfam" id="PF03416"/>
    </source>
</evidence>
<dbReference type="OrthoDB" id="2960936at2759"/>
<reference evidence="13 14" key="1">
    <citation type="submission" date="2013-07" db="EMBL/GenBank/DDBJ databases">
        <authorList>
            <person name="Stoco P.H."/>
            <person name="Wagner G."/>
            <person name="Gerber A."/>
            <person name="Zaha A."/>
            <person name="Thompson C."/>
            <person name="Bartholomeu D.C."/>
            <person name="Luckemeyer D.D."/>
            <person name="Bahia D."/>
            <person name="Loreto E."/>
            <person name="Prestes E.B."/>
            <person name="Lima F.M."/>
            <person name="Rodrigues-Luiz G."/>
            <person name="Vallejo G.A."/>
            <person name="Filho J.F."/>
            <person name="Monteiro K.M."/>
            <person name="Tyler K.M."/>
            <person name="de Almeida L.G."/>
            <person name="Ortiz M.F."/>
            <person name="Siervo M.A."/>
            <person name="de Moraes M.H."/>
            <person name="Cunha O.L."/>
            <person name="Mendonca-Neto R."/>
            <person name="Silva R."/>
            <person name="Teixeira S.M."/>
            <person name="Murta S.M."/>
            <person name="Sincero T.C."/>
            <person name="Mendes T.A."/>
            <person name="Urmenyi T.P."/>
            <person name="Silva V.G."/>
            <person name="da Rocha W.D."/>
            <person name="Andersson B."/>
            <person name="Romanha A.J."/>
            <person name="Steindel M."/>
            <person name="de Vasconcelos A.T."/>
            <person name="Grisard E.C."/>
        </authorList>
    </citation>
    <scope>NUCLEOTIDE SEQUENCE [LARGE SCALE GENOMIC DNA]</scope>
    <source>
        <strain evidence="13 14">SC58</strain>
    </source>
</reference>
<sequence>MELLRIVLDAVSGRRHVVKYPCRILGRIVNDNKGLVEVLRHGFFLFTYRMNFSPLPHSLVTSDKGWGCLARSSQMLLAYALWCYSENGCRLEYFRDLDTAEGAPFSLHNMVRAVMKKTDVFSPEYWTPSQGCEAIRCCVNNAVDQRIIPPISVIVCSQGCLLAREICASLESRPVLILAPMRCGVSRRMTQMMFFSLEYLLHSSACLGVVGGVPNRSYYILGSSCQQLLYLDPHCMTQNALLSCRAEEETGIVTATASLIRCVQWDRLDTSCFFGFLVGSLAEWSVLRTRLEELQLQGLDQLLCVSDDDMGDHLDEEVARWPSEEDVAG</sequence>
<dbReference type="GO" id="GO:0034727">
    <property type="term" value="P:piecemeal microautophagy of the nucleus"/>
    <property type="evidence" value="ECO:0007669"/>
    <property type="project" value="TreeGrafter"/>
</dbReference>
<protein>
    <recommendedName>
        <fullName evidence="11">Cysteine protease</fullName>
        <ecNumber evidence="11">3.4.22.-</ecNumber>
    </recommendedName>
</protein>
<comment type="caution">
    <text evidence="13">The sequence shown here is derived from an EMBL/GenBank/DDBJ whole genome shotgun (WGS) entry which is preliminary data.</text>
</comment>